<accession>A0ABN1RKT4</accession>
<feature type="transmembrane region" description="Helical" evidence="7">
    <location>
        <begin position="84"/>
        <end position="108"/>
    </location>
</feature>
<dbReference type="PANTHER" id="PTHR38459:SF1">
    <property type="entry name" value="PROPHAGE BACTOPRENOL-LINKED GLUCOSE TRANSLOCASE HOMOLOG"/>
    <property type="match status" value="1"/>
</dbReference>
<evidence type="ECO:0000313" key="10">
    <source>
        <dbReference type="Proteomes" id="UP001500665"/>
    </source>
</evidence>
<dbReference type="InterPro" id="IPR007267">
    <property type="entry name" value="GtrA_DPMS_TM"/>
</dbReference>
<evidence type="ECO:0000256" key="7">
    <source>
        <dbReference type="SAM" id="Phobius"/>
    </source>
</evidence>
<reference evidence="9 10" key="1">
    <citation type="journal article" date="2019" name="Int. J. Syst. Evol. Microbiol.">
        <title>The Global Catalogue of Microorganisms (GCM) 10K type strain sequencing project: providing services to taxonomists for standard genome sequencing and annotation.</title>
        <authorList>
            <consortium name="The Broad Institute Genomics Platform"/>
            <consortium name="The Broad Institute Genome Sequencing Center for Infectious Disease"/>
            <person name="Wu L."/>
            <person name="Ma J."/>
        </authorList>
    </citation>
    <scope>NUCLEOTIDE SEQUENCE [LARGE SCALE GENOMIC DNA]</scope>
    <source>
        <strain evidence="9 10">JCM 10696</strain>
    </source>
</reference>
<dbReference type="EMBL" id="BAAAHH010000022">
    <property type="protein sequence ID" value="GAA0959138.1"/>
    <property type="molecule type" value="Genomic_DNA"/>
</dbReference>
<evidence type="ECO:0000256" key="3">
    <source>
        <dbReference type="ARBA" id="ARBA00022692"/>
    </source>
</evidence>
<comment type="similarity">
    <text evidence="2">Belongs to the GtrA family.</text>
</comment>
<evidence type="ECO:0000259" key="8">
    <source>
        <dbReference type="Pfam" id="PF04138"/>
    </source>
</evidence>
<proteinExistence type="inferred from homology"/>
<comment type="caution">
    <text evidence="9">The sequence shown here is derived from an EMBL/GenBank/DDBJ whole genome shotgun (WGS) entry which is preliminary data.</text>
</comment>
<sequence length="191" mass="21037">MSLLVDLWARLRRMARELAKFGSVGALSFVITFAFFNVFHTALAMGPLTSTTLATVIATTFAYFANRYWTFRHRERSGLGREYVLFFVFNGVGLVITQIFIAFGYYVLDQRSTIASNLALIIGTGAATVFRFWSYRKWVFTAPEPAVHTVQPGVPAPQPFPAGQSGTVTPGVPAPGRHRGTRTGATVRPGR</sequence>
<evidence type="ECO:0000313" key="9">
    <source>
        <dbReference type="EMBL" id="GAA0959138.1"/>
    </source>
</evidence>
<protein>
    <submittedName>
        <fullName evidence="9">GtrA family protein</fullName>
    </submittedName>
</protein>
<keyword evidence="10" id="KW-1185">Reference proteome</keyword>
<organism evidence="9 10">
    <name type="scientific">Actinocorallia libanotica</name>
    <dbReference type="NCBI Taxonomy" id="46162"/>
    <lineage>
        <taxon>Bacteria</taxon>
        <taxon>Bacillati</taxon>
        <taxon>Actinomycetota</taxon>
        <taxon>Actinomycetes</taxon>
        <taxon>Streptosporangiales</taxon>
        <taxon>Thermomonosporaceae</taxon>
        <taxon>Actinocorallia</taxon>
    </lineage>
</organism>
<keyword evidence="5 7" id="KW-0472">Membrane</keyword>
<evidence type="ECO:0000256" key="2">
    <source>
        <dbReference type="ARBA" id="ARBA00009399"/>
    </source>
</evidence>
<feature type="region of interest" description="Disordered" evidence="6">
    <location>
        <begin position="155"/>
        <end position="191"/>
    </location>
</feature>
<name>A0ABN1RKT4_9ACTN</name>
<comment type="subcellular location">
    <subcellularLocation>
        <location evidence="1">Membrane</location>
        <topology evidence="1">Multi-pass membrane protein</topology>
    </subcellularLocation>
</comment>
<gene>
    <name evidence="9" type="ORF">GCM10009550_48540</name>
</gene>
<keyword evidence="4 7" id="KW-1133">Transmembrane helix</keyword>
<feature type="transmembrane region" description="Helical" evidence="7">
    <location>
        <begin position="21"/>
        <end position="39"/>
    </location>
</feature>
<dbReference type="Proteomes" id="UP001500665">
    <property type="component" value="Unassembled WGS sequence"/>
</dbReference>
<keyword evidence="3 7" id="KW-0812">Transmembrane</keyword>
<dbReference type="Pfam" id="PF04138">
    <property type="entry name" value="GtrA_DPMS_TM"/>
    <property type="match status" value="1"/>
</dbReference>
<feature type="domain" description="GtrA/DPMS transmembrane" evidence="8">
    <location>
        <begin position="20"/>
        <end position="140"/>
    </location>
</feature>
<evidence type="ECO:0000256" key="5">
    <source>
        <dbReference type="ARBA" id="ARBA00023136"/>
    </source>
</evidence>
<feature type="transmembrane region" description="Helical" evidence="7">
    <location>
        <begin position="45"/>
        <end position="64"/>
    </location>
</feature>
<dbReference type="InterPro" id="IPR051401">
    <property type="entry name" value="GtrA_CellWall_Glycosyl"/>
</dbReference>
<evidence type="ECO:0000256" key="1">
    <source>
        <dbReference type="ARBA" id="ARBA00004141"/>
    </source>
</evidence>
<feature type="transmembrane region" description="Helical" evidence="7">
    <location>
        <begin position="114"/>
        <end position="133"/>
    </location>
</feature>
<evidence type="ECO:0000256" key="4">
    <source>
        <dbReference type="ARBA" id="ARBA00022989"/>
    </source>
</evidence>
<dbReference type="PANTHER" id="PTHR38459">
    <property type="entry name" value="PROPHAGE BACTOPRENOL-LINKED GLUCOSE TRANSLOCASE HOMOLOG"/>
    <property type="match status" value="1"/>
</dbReference>
<evidence type="ECO:0000256" key="6">
    <source>
        <dbReference type="SAM" id="MobiDB-lite"/>
    </source>
</evidence>